<name>A0A0D0TVJ2_9TREE</name>
<dbReference type="HOGENOM" id="CLU_026098_1_0_1"/>
<proteinExistence type="predicted"/>
<feature type="region of interest" description="Disordered" evidence="1">
    <location>
        <begin position="68"/>
        <end position="122"/>
    </location>
</feature>
<evidence type="ECO:0000256" key="1">
    <source>
        <dbReference type="SAM" id="MobiDB-lite"/>
    </source>
</evidence>
<dbReference type="Proteomes" id="UP000053392">
    <property type="component" value="Unassembled WGS sequence"/>
</dbReference>
<protein>
    <recommendedName>
        <fullName evidence="4">Retrotransposon gag domain-containing protein</fullName>
    </recommendedName>
</protein>
<evidence type="ECO:0000313" key="3">
    <source>
        <dbReference type="Proteomes" id="UP000053392"/>
    </source>
</evidence>
<evidence type="ECO:0008006" key="4">
    <source>
        <dbReference type="Google" id="ProtNLM"/>
    </source>
</evidence>
<feature type="compositionally biased region" description="Low complexity" evidence="1">
    <location>
        <begin position="333"/>
        <end position="347"/>
    </location>
</feature>
<gene>
    <name evidence="2" type="ORF">I313_03852</name>
</gene>
<feature type="compositionally biased region" description="Polar residues" evidence="1">
    <location>
        <begin position="412"/>
        <end position="423"/>
    </location>
</feature>
<feature type="compositionally biased region" description="Low complexity" evidence="1">
    <location>
        <begin position="375"/>
        <end position="407"/>
    </location>
</feature>
<feature type="region of interest" description="Disordered" evidence="1">
    <location>
        <begin position="311"/>
        <end position="357"/>
    </location>
</feature>
<feature type="compositionally biased region" description="Pro residues" evidence="1">
    <location>
        <begin position="78"/>
        <end position="94"/>
    </location>
</feature>
<keyword evidence="3" id="KW-1185">Reference proteome</keyword>
<feature type="region of interest" description="Disordered" evidence="1">
    <location>
        <begin position="1"/>
        <end position="35"/>
    </location>
</feature>
<dbReference type="EMBL" id="KN847904">
    <property type="protein sequence ID" value="KIR39933.1"/>
    <property type="molecule type" value="Genomic_DNA"/>
</dbReference>
<organism evidence="2 3">
    <name type="scientific">Cryptococcus deuterogattii Ram5</name>
    <dbReference type="NCBI Taxonomy" id="1296110"/>
    <lineage>
        <taxon>Eukaryota</taxon>
        <taxon>Fungi</taxon>
        <taxon>Dikarya</taxon>
        <taxon>Basidiomycota</taxon>
        <taxon>Agaricomycotina</taxon>
        <taxon>Tremellomycetes</taxon>
        <taxon>Tremellales</taxon>
        <taxon>Cryptococcaceae</taxon>
        <taxon>Cryptococcus</taxon>
        <taxon>Cryptococcus gattii species complex</taxon>
    </lineage>
</organism>
<accession>A0A0D0TVJ2</accession>
<dbReference type="AlphaFoldDB" id="A0A0D0TVJ2"/>
<feature type="compositionally biased region" description="Polar residues" evidence="1">
    <location>
        <begin position="99"/>
        <end position="114"/>
    </location>
</feature>
<dbReference type="OrthoDB" id="2588640at2759"/>
<feature type="region of interest" description="Disordered" evidence="1">
    <location>
        <begin position="373"/>
        <end position="423"/>
    </location>
</feature>
<sequence>MSDTPSARPRALSFGADARSQGPICPPLHTASPQHMSIISHPQPLAHEIVHHYEIDMEHRLAIHLQHDHSPDNSLTSPPIPPIPHIPSISPTPLPHSSRFQQRSTHTPPSSQPTRLKASELPKFHGRDDDDIVDWVQKISSIKRGSGATRDGGVEEYAAWTGVWEAGNNRCSTTDSDILPLLPSVLRGNAFNYYSRLSEQEHATLNTWASWAKELQHRFLPPNRLHDLKDKCIHGFLGHNEKFSNYFEDKIYLQQFLFPTNTEDSLLIRDILGGISATLRAQLQTGVTPNMTLRDFCRHMLQIEPDFHPHLFPSSHRHPADRVRNQRNHHSHTSFTTSATTRTSRFTPQNRPEKPSTPCFTCGAYHWSDQCTLKQQQRQQQNASRPSSTANNSATSTSSDSRSSFPSWARPSPNTNSSDYKPPANSVNSIDCGIATCIVLIYCWIEQRSRVESKEATPEDILKKAHLRQAVLGLFSACPQVETLAMAFNTLVSPFVGIDGGQSVDQNLYHMH</sequence>
<evidence type="ECO:0000313" key="2">
    <source>
        <dbReference type="EMBL" id="KIR39933.1"/>
    </source>
</evidence>
<reference evidence="2 3" key="1">
    <citation type="submission" date="2015-01" db="EMBL/GenBank/DDBJ databases">
        <title>The Genome Sequence of Cryptococcus gattii Ram5.</title>
        <authorList>
            <consortium name="The Broad Institute Genomics Platform"/>
            <person name="Cuomo C."/>
            <person name="Litvintseva A."/>
            <person name="Chen Y."/>
            <person name="Heitman J."/>
            <person name="Sun S."/>
            <person name="Springer D."/>
            <person name="Dromer F."/>
            <person name="Young S."/>
            <person name="Zeng Q."/>
            <person name="Gargeya S."/>
            <person name="Abouelleil A."/>
            <person name="Alvarado L."/>
            <person name="Chapman S.B."/>
            <person name="Gainer-Dewar J."/>
            <person name="Goldberg J."/>
            <person name="Griggs A."/>
            <person name="Gujja S."/>
            <person name="Hansen M."/>
            <person name="Howarth C."/>
            <person name="Imamovic A."/>
            <person name="Larimer J."/>
            <person name="Murphy C."/>
            <person name="Naylor J."/>
            <person name="Pearson M."/>
            <person name="Priest M."/>
            <person name="Roberts A."/>
            <person name="Saif S."/>
            <person name="Shea T."/>
            <person name="Sykes S."/>
            <person name="Wortman J."/>
            <person name="Nusbaum C."/>
            <person name="Birren B."/>
        </authorList>
    </citation>
    <scope>NUCLEOTIDE SEQUENCE [LARGE SCALE GENOMIC DNA]</scope>
    <source>
        <strain evidence="2 3">Ram5</strain>
    </source>
</reference>